<dbReference type="EMBL" id="CP046566">
    <property type="protein sequence ID" value="QGW29913.1"/>
    <property type="molecule type" value="Genomic_DNA"/>
</dbReference>
<accession>A0A6I6GDM5</accession>
<dbReference type="RefSeq" id="WP_157480589.1">
    <property type="nucleotide sequence ID" value="NZ_CP046566.1"/>
</dbReference>
<evidence type="ECO:0000313" key="1">
    <source>
        <dbReference type="EMBL" id="QGW29913.1"/>
    </source>
</evidence>
<proteinExistence type="predicted"/>
<gene>
    <name evidence="1" type="ORF">GLV81_18915</name>
</gene>
<protein>
    <submittedName>
        <fullName evidence="1">Helix-hairpin-helix domain-containing protein</fullName>
    </submittedName>
</protein>
<dbReference type="SUPFAM" id="SSF47781">
    <property type="entry name" value="RuvA domain 2-like"/>
    <property type="match status" value="3"/>
</dbReference>
<dbReference type="PANTHER" id="PTHR21180">
    <property type="entry name" value="ENDONUCLEASE/EXONUCLEASE/PHOSPHATASE FAMILY DOMAIN-CONTAINING PROTEIN 1"/>
    <property type="match status" value="1"/>
</dbReference>
<name>A0A6I6GDM5_9BACT</name>
<sequence length="281" mass="31545">MPLVFYRYFLPAPQQPADAIVLEEAKGLVPFKAFDSSWQNNNEHTAWKEPASYNRAVAAVSYFTFDPNTASEADWLRLGVKPKTVATIVKYRSKGGKFRQPEDLLKIFSLPKDQAKALIPYVVIAPAASNNSFRRDSLPARPTAPAKNIAAIDINLADTSQWIALPGIGSKLAFRIVNFRDKLGGFYSIDQVGETYALPDSTFQKIKSRLRVNGSGIRAININTATVEQLKMHPYIKWNIANAMIQYRQQHGPYQSVQDLQKIAIVTPEWLQKVAPYFTVQ</sequence>
<dbReference type="PANTHER" id="PTHR21180:SF32">
    <property type="entry name" value="ENDONUCLEASE_EXONUCLEASE_PHOSPHATASE FAMILY DOMAIN-CONTAINING PROTEIN 1"/>
    <property type="match status" value="1"/>
</dbReference>
<dbReference type="Pfam" id="PF12836">
    <property type="entry name" value="HHH_3"/>
    <property type="match status" value="3"/>
</dbReference>
<dbReference type="Proteomes" id="UP000426027">
    <property type="component" value="Chromosome"/>
</dbReference>
<organism evidence="1 2">
    <name type="scientific">Phnomibacter ginsenosidimutans</name>
    <dbReference type="NCBI Taxonomy" id="2676868"/>
    <lineage>
        <taxon>Bacteria</taxon>
        <taxon>Pseudomonadati</taxon>
        <taxon>Bacteroidota</taxon>
        <taxon>Chitinophagia</taxon>
        <taxon>Chitinophagales</taxon>
        <taxon>Chitinophagaceae</taxon>
        <taxon>Phnomibacter</taxon>
    </lineage>
</organism>
<dbReference type="Gene3D" id="1.10.150.280">
    <property type="entry name" value="AF1531-like domain"/>
    <property type="match status" value="3"/>
</dbReference>
<dbReference type="InterPro" id="IPR051675">
    <property type="entry name" value="Endo/Exo/Phosphatase_dom_1"/>
</dbReference>
<dbReference type="AlphaFoldDB" id="A0A6I6GDM5"/>
<reference evidence="1 2" key="1">
    <citation type="submission" date="2019-11" db="EMBL/GenBank/DDBJ databases">
        <authorList>
            <person name="Im W.T."/>
        </authorList>
    </citation>
    <scope>NUCLEOTIDE SEQUENCE [LARGE SCALE GENOMIC DNA]</scope>
    <source>
        <strain evidence="1 2">SB-02</strain>
    </source>
</reference>
<keyword evidence="2" id="KW-1185">Reference proteome</keyword>
<dbReference type="KEGG" id="fls:GLV81_18915"/>
<evidence type="ECO:0000313" key="2">
    <source>
        <dbReference type="Proteomes" id="UP000426027"/>
    </source>
</evidence>
<dbReference type="InterPro" id="IPR010994">
    <property type="entry name" value="RuvA_2-like"/>
</dbReference>